<dbReference type="GO" id="GO:0003984">
    <property type="term" value="F:acetolactate synthase activity"/>
    <property type="evidence" value="ECO:0007669"/>
    <property type="project" value="TreeGrafter"/>
</dbReference>
<dbReference type="GO" id="GO:0009099">
    <property type="term" value="P:L-valine biosynthetic process"/>
    <property type="evidence" value="ECO:0007669"/>
    <property type="project" value="TreeGrafter"/>
</dbReference>
<dbReference type="Pfam" id="PF02775">
    <property type="entry name" value="TPP_enzyme_C"/>
    <property type="match status" value="1"/>
</dbReference>
<organism evidence="3 4">
    <name type="scientific">Geosmithia morbida</name>
    <dbReference type="NCBI Taxonomy" id="1094350"/>
    <lineage>
        <taxon>Eukaryota</taxon>
        <taxon>Fungi</taxon>
        <taxon>Dikarya</taxon>
        <taxon>Ascomycota</taxon>
        <taxon>Pezizomycotina</taxon>
        <taxon>Sordariomycetes</taxon>
        <taxon>Hypocreomycetidae</taxon>
        <taxon>Hypocreales</taxon>
        <taxon>Bionectriaceae</taxon>
        <taxon>Geosmithia</taxon>
    </lineage>
</organism>
<dbReference type="GO" id="GO:0005739">
    <property type="term" value="C:mitochondrion"/>
    <property type="evidence" value="ECO:0007669"/>
    <property type="project" value="TreeGrafter"/>
</dbReference>
<dbReference type="EMBL" id="JAANYQ010000027">
    <property type="protein sequence ID" value="KAF4119378.1"/>
    <property type="molecule type" value="Genomic_DNA"/>
</dbReference>
<dbReference type="GO" id="GO:0005948">
    <property type="term" value="C:acetolactate synthase complex"/>
    <property type="evidence" value="ECO:0007669"/>
    <property type="project" value="TreeGrafter"/>
</dbReference>
<dbReference type="RefSeq" id="XP_035318030.1">
    <property type="nucleotide sequence ID" value="XM_035466871.1"/>
</dbReference>
<gene>
    <name evidence="3" type="ORF">GMORB2_4897</name>
</gene>
<dbReference type="InterPro" id="IPR045229">
    <property type="entry name" value="TPP_enz"/>
</dbReference>
<protein>
    <submittedName>
        <fullName evidence="3">Thiamine pyrophosphate enzyme, C-terminal TPP binding domain</fullName>
    </submittedName>
</protein>
<dbReference type="InterPro" id="IPR029061">
    <property type="entry name" value="THDP-binding"/>
</dbReference>
<evidence type="ECO:0000259" key="2">
    <source>
        <dbReference type="Pfam" id="PF02775"/>
    </source>
</evidence>
<dbReference type="InterPro" id="IPR011766">
    <property type="entry name" value="TPP_enzyme_TPP-bd"/>
</dbReference>
<name>A0A9P4YLW1_9HYPO</name>
<dbReference type="PANTHER" id="PTHR18968">
    <property type="entry name" value="THIAMINE PYROPHOSPHATE ENZYMES"/>
    <property type="match status" value="1"/>
</dbReference>
<dbReference type="AlphaFoldDB" id="A0A9P4YLW1"/>
<dbReference type="Gene3D" id="3.40.50.970">
    <property type="match status" value="1"/>
</dbReference>
<keyword evidence="4" id="KW-1185">Reference proteome</keyword>
<dbReference type="GO" id="GO:0030976">
    <property type="term" value="F:thiamine pyrophosphate binding"/>
    <property type="evidence" value="ECO:0007669"/>
    <property type="project" value="InterPro"/>
</dbReference>
<proteinExistence type="inferred from homology"/>
<comment type="caution">
    <text evidence="3">The sequence shown here is derived from an EMBL/GenBank/DDBJ whole genome shotgun (WGS) entry which is preliminary data.</text>
</comment>
<dbReference type="GO" id="GO:0050660">
    <property type="term" value="F:flavin adenine dinucleotide binding"/>
    <property type="evidence" value="ECO:0007669"/>
    <property type="project" value="TreeGrafter"/>
</dbReference>
<dbReference type="GO" id="GO:0009097">
    <property type="term" value="P:isoleucine biosynthetic process"/>
    <property type="evidence" value="ECO:0007669"/>
    <property type="project" value="TreeGrafter"/>
</dbReference>
<dbReference type="PANTHER" id="PTHR18968:SF164">
    <property type="entry name" value="PYRUVATE DECARBOXYLASE"/>
    <property type="match status" value="1"/>
</dbReference>
<dbReference type="SUPFAM" id="SSF52518">
    <property type="entry name" value="Thiamin diphosphate-binding fold (THDP-binding)"/>
    <property type="match status" value="1"/>
</dbReference>
<accession>A0A9P4YLW1</accession>
<reference evidence="3" key="1">
    <citation type="submission" date="2020-03" db="EMBL/GenBank/DDBJ databases">
        <title>Site-based positive gene gene selection in Geosmithia morbida across the United States reveals a broad range of putative effectors and factors for local host and environmental adapation.</title>
        <authorList>
            <person name="Onufrak A."/>
            <person name="Murdoch R.W."/>
            <person name="Gazis R."/>
            <person name="Huff M."/>
            <person name="Staton M."/>
            <person name="Klingeman W."/>
            <person name="Hadziabdic D."/>
        </authorList>
    </citation>
    <scope>NUCLEOTIDE SEQUENCE</scope>
    <source>
        <strain evidence="3">1262</strain>
    </source>
</reference>
<dbReference type="GeneID" id="55971125"/>
<evidence type="ECO:0000313" key="4">
    <source>
        <dbReference type="Proteomes" id="UP000749293"/>
    </source>
</evidence>
<dbReference type="Proteomes" id="UP000749293">
    <property type="component" value="Unassembled WGS sequence"/>
</dbReference>
<feature type="domain" description="Thiamine pyrophosphate enzyme TPP-binding" evidence="2">
    <location>
        <begin position="23"/>
        <end position="176"/>
    </location>
</feature>
<comment type="similarity">
    <text evidence="1">Belongs to the TPP enzyme family.</text>
</comment>
<sequence>MLREVCQSDTIYAIEAVADTGFVHDNLQLTAPGSWINRGGGGLGWSGGGSLGIKLAADAEAGRQDKGKFVAQTVGDGTYLPTVPGSVYWIPKRYKIPVLTMVLSNKDRVPNGLGSKATNKEINISFDPAPDYAGSALAAAAGDIEGLRVSQVNELEGVSKQAVSKVQAGKSAVVDCTVVADCQGRTKE</sequence>
<evidence type="ECO:0000256" key="1">
    <source>
        <dbReference type="ARBA" id="ARBA00007812"/>
    </source>
</evidence>
<evidence type="ECO:0000313" key="3">
    <source>
        <dbReference type="EMBL" id="KAF4119378.1"/>
    </source>
</evidence>
<dbReference type="OrthoDB" id="5136290at2759"/>